<dbReference type="EMBL" id="AFGF01000050">
    <property type="protein sequence ID" value="EGO64764.1"/>
    <property type="molecule type" value="Genomic_DNA"/>
</dbReference>
<organism evidence="2 3">
    <name type="scientific">Acetonema longum DSM 6540</name>
    <dbReference type="NCBI Taxonomy" id="1009370"/>
    <lineage>
        <taxon>Bacteria</taxon>
        <taxon>Bacillati</taxon>
        <taxon>Bacillota</taxon>
        <taxon>Negativicutes</taxon>
        <taxon>Acetonemataceae</taxon>
        <taxon>Acetonema</taxon>
    </lineage>
</organism>
<dbReference type="Pfam" id="PF09860">
    <property type="entry name" value="DUF2087"/>
    <property type="match status" value="1"/>
</dbReference>
<dbReference type="eggNOG" id="COG3860">
    <property type="taxonomic scope" value="Bacteria"/>
</dbReference>
<reference evidence="2 3" key="1">
    <citation type="journal article" date="2011" name="EMBO J.">
        <title>Structural diversity of bacterial flagellar motors.</title>
        <authorList>
            <person name="Chen S."/>
            <person name="Beeby M."/>
            <person name="Murphy G.E."/>
            <person name="Leadbetter J.R."/>
            <person name="Hendrixson D.R."/>
            <person name="Briegel A."/>
            <person name="Li Z."/>
            <person name="Shi J."/>
            <person name="Tocheva E.I."/>
            <person name="Muller A."/>
            <person name="Dobro M.J."/>
            <person name="Jensen G.J."/>
        </authorList>
    </citation>
    <scope>NUCLEOTIDE SEQUENCE [LARGE SCALE GENOMIC DNA]</scope>
    <source>
        <strain evidence="2 3">DSM 6540</strain>
    </source>
</reference>
<accession>F7NH33</accession>
<dbReference type="InterPro" id="IPR016032">
    <property type="entry name" value="Sig_transdc_resp-reg_C-effctor"/>
</dbReference>
<comment type="caution">
    <text evidence="2">The sequence shown here is derived from an EMBL/GenBank/DDBJ whole genome shotgun (WGS) entry which is preliminary data.</text>
</comment>
<protein>
    <recommendedName>
        <fullName evidence="1">DUF2087 domain-containing protein</fullName>
    </recommendedName>
</protein>
<feature type="non-terminal residue" evidence="2">
    <location>
        <position position="254"/>
    </location>
</feature>
<dbReference type="RefSeq" id="WP_004573197.1">
    <property type="nucleotide sequence ID" value="NZ_AFGF01000050.1"/>
</dbReference>
<evidence type="ECO:0000313" key="2">
    <source>
        <dbReference type="EMBL" id="EGO64764.1"/>
    </source>
</evidence>
<dbReference type="STRING" id="1009370.ALO_06883"/>
<dbReference type="Proteomes" id="UP000003240">
    <property type="component" value="Unassembled WGS sequence"/>
</dbReference>
<evidence type="ECO:0000259" key="1">
    <source>
        <dbReference type="Pfam" id="PF09860"/>
    </source>
</evidence>
<sequence length="254" mass="29386">MNDVSDLFWQSSLQDIKAGYTYQSHSDEFICLICGQKFPDGVIYSHECQLYEAKKYIKMHIAQCHGSVFHVLTSLDKQLTGLTEHQKSLLELFYAGYSDAEVAKAVNAGSTSTIRNHRFSLREKQKQAKIFLAIMELLGERMPKKDAFIEIPRSSKQVDERFAITGQESDHILAAYFKQGPDGPLDRFPLKEKKRAAILRHLINYFETGKNYSEKEVNEILKPIYHDYILLRRNLIEYGFMDRTPDGSSYWVKL</sequence>
<dbReference type="InterPro" id="IPR018656">
    <property type="entry name" value="DUF2087"/>
</dbReference>
<dbReference type="SUPFAM" id="SSF46894">
    <property type="entry name" value="C-terminal effector domain of the bipartite response regulators"/>
    <property type="match status" value="1"/>
</dbReference>
<feature type="domain" description="DUF2087" evidence="1">
    <location>
        <begin position="185"/>
        <end position="252"/>
    </location>
</feature>
<dbReference type="GO" id="GO:0006355">
    <property type="term" value="P:regulation of DNA-templated transcription"/>
    <property type="evidence" value="ECO:0007669"/>
    <property type="project" value="InterPro"/>
</dbReference>
<dbReference type="GO" id="GO:0003677">
    <property type="term" value="F:DNA binding"/>
    <property type="evidence" value="ECO:0007669"/>
    <property type="project" value="InterPro"/>
</dbReference>
<evidence type="ECO:0000313" key="3">
    <source>
        <dbReference type="Proteomes" id="UP000003240"/>
    </source>
</evidence>
<proteinExistence type="predicted"/>
<dbReference type="AlphaFoldDB" id="F7NH33"/>
<dbReference type="OrthoDB" id="9789954at2"/>
<name>F7NH33_9FIRM</name>
<gene>
    <name evidence="2" type="ORF">ALO_06883</name>
</gene>
<keyword evidence="3" id="KW-1185">Reference proteome</keyword>